<evidence type="ECO:0000313" key="3">
    <source>
        <dbReference type="Proteomes" id="UP000830401"/>
    </source>
</evidence>
<proteinExistence type="predicted"/>
<dbReference type="EMBL" id="CP095061">
    <property type="protein sequence ID" value="UOQ65783.1"/>
    <property type="molecule type" value="Genomic_DNA"/>
</dbReference>
<sequence length="259" mass="30938">MSKQLVTVVIPAYLAEPSELEKISLSQILAVLHKHPITFMVPTDLDTTWYEDFCRGKADVHIERFNWKGHEAYGELLLSPEYYQRFSKYEYMLVHHMDSFVFRDELEKWCHMGYDFLSAVIFHPQWTAIVDQPFRKAIGFGAPEYFGNGGFALKKIDTFYRITSKYKFYIKLYNWIRKRRKKQLLEDLFVMQHFPKLSKFKVPAKELAQKFGAEYVEWEEQDLPFSNQNINSLPFGVHGWIQFHQDFWRPSIRQFGYSV</sequence>
<dbReference type="Proteomes" id="UP000830401">
    <property type="component" value="Chromosome"/>
</dbReference>
<dbReference type="RefSeq" id="WP_245119764.1">
    <property type="nucleotide sequence ID" value="NZ_CP095061.1"/>
</dbReference>
<dbReference type="InterPro" id="IPR043729">
    <property type="entry name" value="DUF5672"/>
</dbReference>
<feature type="domain" description="DUF5672" evidence="1">
    <location>
        <begin position="67"/>
        <end position="238"/>
    </location>
</feature>
<evidence type="ECO:0000313" key="2">
    <source>
        <dbReference type="EMBL" id="UOQ65783.1"/>
    </source>
</evidence>
<keyword evidence="3" id="KW-1185">Reference proteome</keyword>
<protein>
    <recommendedName>
        <fullName evidence="1">DUF5672 domain-containing protein</fullName>
    </recommendedName>
</protein>
<accession>A0ABY4G4H4</accession>
<name>A0ABY4G4H4_9BACT</name>
<gene>
    <name evidence="2" type="ORF">MUN86_20005</name>
</gene>
<reference evidence="2" key="1">
    <citation type="submission" date="2022-04" db="EMBL/GenBank/DDBJ databases">
        <title>Hymenobacter sp. isolated from the air.</title>
        <authorList>
            <person name="Won M."/>
            <person name="Lee C.-M."/>
            <person name="Woen H.-Y."/>
            <person name="Kwon S.-W."/>
        </authorList>
    </citation>
    <scope>NUCLEOTIDE SEQUENCE</scope>
    <source>
        <strain evidence="2">5420S-77</strain>
    </source>
</reference>
<organism evidence="2 3">
    <name type="scientific">Hymenobacter volaticus</name>
    <dbReference type="NCBI Taxonomy" id="2932254"/>
    <lineage>
        <taxon>Bacteria</taxon>
        <taxon>Pseudomonadati</taxon>
        <taxon>Bacteroidota</taxon>
        <taxon>Cytophagia</taxon>
        <taxon>Cytophagales</taxon>
        <taxon>Hymenobacteraceae</taxon>
        <taxon>Hymenobacter</taxon>
    </lineage>
</organism>
<evidence type="ECO:0000259" key="1">
    <source>
        <dbReference type="Pfam" id="PF18922"/>
    </source>
</evidence>
<dbReference type="Pfam" id="PF18922">
    <property type="entry name" value="DUF5672"/>
    <property type="match status" value="1"/>
</dbReference>